<dbReference type="GO" id="GO:0004467">
    <property type="term" value="F:long-chain fatty acid-CoA ligase activity"/>
    <property type="evidence" value="ECO:0007669"/>
    <property type="project" value="UniProtKB-EC"/>
</dbReference>
<dbReference type="PANTHER" id="PTHR43272">
    <property type="entry name" value="LONG-CHAIN-FATTY-ACID--COA LIGASE"/>
    <property type="match status" value="1"/>
</dbReference>
<dbReference type="EC" id="6.2.1.26" evidence="2"/>
<dbReference type="Proteomes" id="UP000190951">
    <property type="component" value="Chromosome"/>
</dbReference>
<dbReference type="GO" id="GO:0008756">
    <property type="term" value="F:o-succinylbenzoate-CoA ligase activity"/>
    <property type="evidence" value="ECO:0007669"/>
    <property type="project" value="UniProtKB-EC"/>
</dbReference>
<dbReference type="Gene3D" id="3.30.300.30">
    <property type="match status" value="1"/>
</dbReference>
<comment type="catalytic activity">
    <reaction evidence="1">
        <text>a long-chain fatty acid + ATP + CoA = a long-chain fatty acyl-CoA + AMP + diphosphate</text>
        <dbReference type="Rhea" id="RHEA:15421"/>
        <dbReference type="ChEBI" id="CHEBI:30616"/>
        <dbReference type="ChEBI" id="CHEBI:33019"/>
        <dbReference type="ChEBI" id="CHEBI:57287"/>
        <dbReference type="ChEBI" id="CHEBI:57560"/>
        <dbReference type="ChEBI" id="CHEBI:83139"/>
        <dbReference type="ChEBI" id="CHEBI:456215"/>
        <dbReference type="EC" id="6.2.1.3"/>
    </reaction>
    <physiologicalReaction direction="left-to-right" evidence="1">
        <dbReference type="Rhea" id="RHEA:15422"/>
    </physiologicalReaction>
</comment>
<keyword evidence="3" id="KW-1185">Reference proteome</keyword>
<dbReference type="EMBL" id="CP096983">
    <property type="protein sequence ID" value="URZ13475.1"/>
    <property type="molecule type" value="Genomic_DNA"/>
</dbReference>
<accession>A0A1S8L2C9</accession>
<dbReference type="Pfam" id="PF23562">
    <property type="entry name" value="AMP-binding_C_3"/>
    <property type="match status" value="1"/>
</dbReference>
<dbReference type="Pfam" id="PF00501">
    <property type="entry name" value="AMP-binding"/>
    <property type="match status" value="1"/>
</dbReference>
<sequence>MMRENEVNSLKKLIDYSADLYGEKDFIRFKKDKYQVESRSFLDVKNASEAFSKMLSMKGIENVHFAIAGNTSFEWIAAYFGIVNSSNVIIPYDKKETPRELEKLLEHSDTEGMIFDSTQKKNLAYIREHNKNIKYFISLDAAEDEGDIISLKKVFEKYKGGFSKEIDNEKVCTILYTSGTTGERKGVMLTQKSLSRDTMNFREKAFDDDPCVKLSVLPIHHTFCFSCDVLASLRFGYTICISSSVGSLFADCQIYHPTRMSIVPAIIKFIYETIMKKAAENPNVSVNEIAKSMLGGNIVGLAGGGAYADPKLLLNMAKIGIPAFVGYGMTECSTTVSTSSIRHNKIGSVGRLLNNTEMKVVDNEIVIRSESLMKGYYKNEKATEEVMKNGWLKTGDYGYIDEEGYVFITGRKKNLIILSNGENVSPEEVEAKLYEEDIIKEVVVYGKNNKIYAEIFPNNDFMERENIKNVQDEIARAVFRANQKLPVYKKVESFVIRNIEFEKTSSNKIKRNI</sequence>
<dbReference type="KEGG" id="crw:CROST_042410"/>
<evidence type="ECO:0000313" key="3">
    <source>
        <dbReference type="Proteomes" id="UP000190951"/>
    </source>
</evidence>
<evidence type="ECO:0000313" key="2">
    <source>
        <dbReference type="EMBL" id="URZ13475.1"/>
    </source>
</evidence>
<dbReference type="GO" id="GO:0016020">
    <property type="term" value="C:membrane"/>
    <property type="evidence" value="ECO:0007669"/>
    <property type="project" value="TreeGrafter"/>
</dbReference>
<dbReference type="InterPro" id="IPR042099">
    <property type="entry name" value="ANL_N_sf"/>
</dbReference>
<protein>
    <submittedName>
        <fullName evidence="2">2-succinylbenzoate--CoA ligase</fullName>
        <ecNumber evidence="2">6.2.1.26</ecNumber>
    </submittedName>
</protein>
<dbReference type="AlphaFoldDB" id="A0A1S8L2C9"/>
<dbReference type="PANTHER" id="PTHR43272:SF52">
    <property type="entry name" value="AMP-DEPENDENT SYNTHETASE_LIGASE DOMAIN-CONTAINING PROTEIN"/>
    <property type="match status" value="1"/>
</dbReference>
<organism evidence="2 3">
    <name type="scientific">Clostridium felsineum</name>
    <dbReference type="NCBI Taxonomy" id="36839"/>
    <lineage>
        <taxon>Bacteria</taxon>
        <taxon>Bacillati</taxon>
        <taxon>Bacillota</taxon>
        <taxon>Clostridia</taxon>
        <taxon>Eubacteriales</taxon>
        <taxon>Clostridiaceae</taxon>
        <taxon>Clostridium</taxon>
    </lineage>
</organism>
<dbReference type="STRING" id="84029.CROST_29550"/>
<reference evidence="2 3" key="1">
    <citation type="submission" date="2022-04" db="EMBL/GenBank/DDBJ databases">
        <title>Genome sequence of C. roseum typestrain.</title>
        <authorList>
            <person name="Poehlein A."/>
            <person name="Schoch T."/>
            <person name="Duerre P."/>
            <person name="Daniel R."/>
        </authorList>
    </citation>
    <scope>NUCLEOTIDE SEQUENCE [LARGE SCALE GENOMIC DNA]</scope>
    <source>
        <strain evidence="2 3">DSM 7320</strain>
    </source>
</reference>
<evidence type="ECO:0000256" key="1">
    <source>
        <dbReference type="ARBA" id="ARBA00024484"/>
    </source>
</evidence>
<dbReference type="RefSeq" id="WP_077833727.1">
    <property type="nucleotide sequence ID" value="NZ_CP096983.1"/>
</dbReference>
<dbReference type="Gene3D" id="3.40.50.12780">
    <property type="entry name" value="N-terminal domain of ligase-like"/>
    <property type="match status" value="1"/>
</dbReference>
<dbReference type="SUPFAM" id="SSF56801">
    <property type="entry name" value="Acetyl-CoA synthetase-like"/>
    <property type="match status" value="1"/>
</dbReference>
<gene>
    <name evidence="2" type="primary">menE_3</name>
    <name evidence="2" type="ORF">CROST_042410</name>
</gene>
<dbReference type="InterPro" id="IPR000873">
    <property type="entry name" value="AMP-dep_synth/lig_dom"/>
</dbReference>
<keyword evidence="2" id="KW-0436">Ligase</keyword>
<name>A0A1S8L2C9_9CLOT</name>
<dbReference type="InterPro" id="IPR045851">
    <property type="entry name" value="AMP-bd_C_sf"/>
</dbReference>
<proteinExistence type="predicted"/>